<dbReference type="AlphaFoldDB" id="A0AAJ0BR18"/>
<dbReference type="SUPFAM" id="SSF53474">
    <property type="entry name" value="alpha/beta-Hydrolases"/>
    <property type="match status" value="1"/>
</dbReference>
<evidence type="ECO:0000313" key="3">
    <source>
        <dbReference type="Proteomes" id="UP001239445"/>
    </source>
</evidence>
<protein>
    <submittedName>
        <fullName evidence="2">Alpha/Beta hydrolase protein</fullName>
    </submittedName>
</protein>
<keyword evidence="3" id="KW-1185">Reference proteome</keyword>
<name>A0AAJ0BR18_9PEZI</name>
<sequence length="543" mass="60025">MATNKGLLHVTMEPQLGLSLDQFHEWYNNEHGPTRLRLPHMFTNGLRYRQTDGQTPTFLAVYDVTDMAHLETAVYTDLRANRSPREAATIGQVDVNRRFFDLVGEQKSALFMPIEQLTDDEAAGLVLVNVEVTLKEGVDQQKAEEDIVAWYQDEHIPMLAKVPGWLRSRIYRTPSRIEGDVATPVRIVTLHEYAKDNGLGGPEHKASMDTPRRTAVFNNYIGEKLRREYELFYVFGPGPRELAALSRLPSEASFISADGKIQTTAGPDPVISAFINTADGLTIPYRLEGNPSPNAPTVAFCNSLLTSLHMWDPLVAILKQKRPDLRILRYDTRGRHDVPTPPVPATLDMLADDLETLLTGLRIPKLHALVGVSMGGATTLKFAIKYPERVEKFVACDFNVASSEANTKAWKERIAVAEGPDGGIKKLAGVTVERWFHPATMTDKKDVAEWMTGMVGENSVQGFRWSCQALWGYDMKEEMKACMVPGLFVVGDQDGKGALVKAMDGFKGLLGGKGGELKVVLGAGHLPMCEAPEGFWGAIEGFL</sequence>
<accession>A0AAJ0BR18</accession>
<feature type="domain" description="AB hydrolase-1" evidence="1">
    <location>
        <begin position="296"/>
        <end position="398"/>
    </location>
</feature>
<evidence type="ECO:0000313" key="2">
    <source>
        <dbReference type="EMBL" id="KAK1761554.1"/>
    </source>
</evidence>
<dbReference type="Pfam" id="PF00561">
    <property type="entry name" value="Abhydrolase_1"/>
    <property type="match status" value="1"/>
</dbReference>
<proteinExistence type="predicted"/>
<dbReference type="EMBL" id="MU839827">
    <property type="protein sequence ID" value="KAK1761554.1"/>
    <property type="molecule type" value="Genomic_DNA"/>
</dbReference>
<dbReference type="PRINTS" id="PR00111">
    <property type="entry name" value="ABHYDROLASE"/>
</dbReference>
<comment type="caution">
    <text evidence="2">The sequence shown here is derived from an EMBL/GenBank/DDBJ whole genome shotgun (WGS) entry which is preliminary data.</text>
</comment>
<dbReference type="InterPro" id="IPR000073">
    <property type="entry name" value="AB_hydrolase_1"/>
</dbReference>
<organism evidence="2 3">
    <name type="scientific">Echria macrotheca</name>
    <dbReference type="NCBI Taxonomy" id="438768"/>
    <lineage>
        <taxon>Eukaryota</taxon>
        <taxon>Fungi</taxon>
        <taxon>Dikarya</taxon>
        <taxon>Ascomycota</taxon>
        <taxon>Pezizomycotina</taxon>
        <taxon>Sordariomycetes</taxon>
        <taxon>Sordariomycetidae</taxon>
        <taxon>Sordariales</taxon>
        <taxon>Schizotheciaceae</taxon>
        <taxon>Echria</taxon>
    </lineage>
</organism>
<gene>
    <name evidence="2" type="ORF">QBC47DRAFT_429142</name>
</gene>
<dbReference type="InterPro" id="IPR029058">
    <property type="entry name" value="AB_hydrolase_fold"/>
</dbReference>
<dbReference type="PANTHER" id="PTHR43798">
    <property type="entry name" value="MONOACYLGLYCEROL LIPASE"/>
    <property type="match status" value="1"/>
</dbReference>
<dbReference type="PANTHER" id="PTHR43798:SF33">
    <property type="entry name" value="HYDROLASE, PUTATIVE (AFU_ORTHOLOGUE AFUA_2G14860)-RELATED"/>
    <property type="match status" value="1"/>
</dbReference>
<dbReference type="InterPro" id="IPR050266">
    <property type="entry name" value="AB_hydrolase_sf"/>
</dbReference>
<dbReference type="Gene3D" id="3.40.50.1820">
    <property type="entry name" value="alpha/beta hydrolase"/>
    <property type="match status" value="1"/>
</dbReference>
<reference evidence="2" key="1">
    <citation type="submission" date="2023-06" db="EMBL/GenBank/DDBJ databases">
        <title>Genome-scale phylogeny and comparative genomics of the fungal order Sordariales.</title>
        <authorList>
            <consortium name="Lawrence Berkeley National Laboratory"/>
            <person name="Hensen N."/>
            <person name="Bonometti L."/>
            <person name="Westerberg I."/>
            <person name="Brannstrom I.O."/>
            <person name="Guillou S."/>
            <person name="Cros-Aarteil S."/>
            <person name="Calhoun S."/>
            <person name="Haridas S."/>
            <person name="Kuo A."/>
            <person name="Mondo S."/>
            <person name="Pangilinan J."/>
            <person name="Riley R."/>
            <person name="Labutti K."/>
            <person name="Andreopoulos B."/>
            <person name="Lipzen A."/>
            <person name="Chen C."/>
            <person name="Yanf M."/>
            <person name="Daum C."/>
            <person name="Ng V."/>
            <person name="Clum A."/>
            <person name="Steindorff A."/>
            <person name="Ohm R."/>
            <person name="Martin F."/>
            <person name="Silar P."/>
            <person name="Natvig D."/>
            <person name="Lalanne C."/>
            <person name="Gautier V."/>
            <person name="Ament-Velasquez S.L."/>
            <person name="Kruys A."/>
            <person name="Hutchinson M.I."/>
            <person name="Powell A.J."/>
            <person name="Barry K."/>
            <person name="Miller A.N."/>
            <person name="Grigoriev I.V."/>
            <person name="Debuchy R."/>
            <person name="Gladieux P."/>
            <person name="Thoren M.H."/>
            <person name="Johannesson H."/>
        </authorList>
    </citation>
    <scope>NUCLEOTIDE SEQUENCE</scope>
    <source>
        <strain evidence="2">PSN4</strain>
    </source>
</reference>
<dbReference type="GO" id="GO:0016020">
    <property type="term" value="C:membrane"/>
    <property type="evidence" value="ECO:0007669"/>
    <property type="project" value="TreeGrafter"/>
</dbReference>
<evidence type="ECO:0000259" key="1">
    <source>
        <dbReference type="Pfam" id="PF00561"/>
    </source>
</evidence>
<dbReference type="Proteomes" id="UP001239445">
    <property type="component" value="Unassembled WGS sequence"/>
</dbReference>
<keyword evidence="2" id="KW-0378">Hydrolase</keyword>
<dbReference type="GO" id="GO:0016787">
    <property type="term" value="F:hydrolase activity"/>
    <property type="evidence" value="ECO:0007669"/>
    <property type="project" value="UniProtKB-KW"/>
</dbReference>